<dbReference type="AlphaFoldDB" id="A0A941F572"/>
<dbReference type="EMBL" id="JAGTAR010000025">
    <property type="protein sequence ID" value="MBR8537006.1"/>
    <property type="molecule type" value="Genomic_DNA"/>
</dbReference>
<name>A0A941F572_9BACT</name>
<sequence length="726" mass="82372">MNVLHCIKQISLSALVLCTATAYKIGYTNDGDAQHTPNSPTNWLSVKSWSAEYEESYRSSKQWASTPEVTYTLEVNTTISGHYVLNESVDTDGYSFGEWYGYGSGSMHEVKVVKMISESSDGRIVITEKTETRGSGQIGNPALNEYGEFWGGYLSIDISTNSYGVGFNGHPANSQSTLTRTVEGLPTDYSALSQLPAGLREIFVPLGEKAEEWATYSGPLEEAESVMPVTVFASNLMPDFDEPKDYPLPQNGTTLSGSYSGPNLTKRWKLYPSGMKMPEIYVEIMDKDWLPEDDNTVEVKLSWDNIQPSEIEFTLSDISAEPGTCLNSADDNTDPDMDIVDDRQAVNYTIEKRDRQIIAVSQTESSDQKEAIIVISSLDFGAYATIKARIKAGDEWYDARVKEQNGRTLHLPYDENENHIADKWEKDVGIFDRNLSASWDFDPYPEHQKNNGDGYSNYEEYRGFFEQGHLFKDGRHEQVKGKHVRTDPMYKDVFVYDQDGLFREHYAPYNPANLNWHYIDNTLMKYTGNVEDDLNRWVNYRTSDSYSNQKQYAMWVRYWPVGGNTPVSAGESPMKSSCGPDYPGAAPLKCIYMVKITQQGILNALSGITDQSRKQRLFSELLTSTVIHEVGHGLGIKHHYNNTGSHEPDADYWVLGVKDCAIRYESDTEIQHNDKISLLKTRYCRRGETWIRIREEQNQDSTAPQDIPYETHPAHNCYWYINIKGE</sequence>
<reference evidence="1" key="1">
    <citation type="journal article" date="2018" name="Int. J. Syst. Evol. Microbiol.">
        <title>Carboxylicivirga sediminis sp. nov., isolated from coastal sediment.</title>
        <authorList>
            <person name="Wang F.Q."/>
            <person name="Ren L.H."/>
            <person name="Zou R.J."/>
            <person name="Sun Y.Z."/>
            <person name="Liu X.J."/>
            <person name="Jiang F."/>
            <person name="Liu L.J."/>
        </authorList>
    </citation>
    <scope>NUCLEOTIDE SEQUENCE</scope>
    <source>
        <strain evidence="1">JR1</strain>
    </source>
</reference>
<dbReference type="Proteomes" id="UP000679220">
    <property type="component" value="Unassembled WGS sequence"/>
</dbReference>
<dbReference type="RefSeq" id="WP_212192033.1">
    <property type="nucleotide sequence ID" value="NZ_JAGTAR010000025.1"/>
</dbReference>
<comment type="caution">
    <text evidence="1">The sequence shown here is derived from an EMBL/GenBank/DDBJ whole genome shotgun (WGS) entry which is preliminary data.</text>
</comment>
<accession>A0A941F572</accession>
<organism evidence="1 2">
    <name type="scientific">Carboxylicivirga sediminis</name>
    <dbReference type="NCBI Taxonomy" id="2006564"/>
    <lineage>
        <taxon>Bacteria</taxon>
        <taxon>Pseudomonadati</taxon>
        <taxon>Bacteroidota</taxon>
        <taxon>Bacteroidia</taxon>
        <taxon>Marinilabiliales</taxon>
        <taxon>Marinilabiliaceae</taxon>
        <taxon>Carboxylicivirga</taxon>
    </lineage>
</organism>
<reference evidence="1" key="2">
    <citation type="submission" date="2021-04" db="EMBL/GenBank/DDBJ databases">
        <authorList>
            <person name="Zhang T."/>
            <person name="Zhang Y."/>
            <person name="Lu D."/>
            <person name="Zuo D."/>
            <person name="Du Z."/>
        </authorList>
    </citation>
    <scope>NUCLEOTIDE SEQUENCE</scope>
    <source>
        <strain evidence="1">JR1</strain>
    </source>
</reference>
<dbReference type="SUPFAM" id="SSF55486">
    <property type="entry name" value="Metalloproteases ('zincins'), catalytic domain"/>
    <property type="match status" value="1"/>
</dbReference>
<keyword evidence="2" id="KW-1185">Reference proteome</keyword>
<proteinExistence type="predicted"/>
<protein>
    <submittedName>
        <fullName evidence="1">Uncharacterized protein</fullName>
    </submittedName>
</protein>
<evidence type="ECO:0000313" key="2">
    <source>
        <dbReference type="Proteomes" id="UP000679220"/>
    </source>
</evidence>
<gene>
    <name evidence="1" type="ORF">KDU71_15645</name>
</gene>
<evidence type="ECO:0000313" key="1">
    <source>
        <dbReference type="EMBL" id="MBR8537006.1"/>
    </source>
</evidence>